<keyword evidence="3" id="KW-1185">Reference proteome</keyword>
<dbReference type="Proteomes" id="UP001604336">
    <property type="component" value="Unassembled WGS sequence"/>
</dbReference>
<feature type="region of interest" description="Disordered" evidence="1">
    <location>
        <begin position="1"/>
        <end position="33"/>
    </location>
</feature>
<gene>
    <name evidence="2" type="ORF">Adt_03400</name>
</gene>
<evidence type="ECO:0000256" key="1">
    <source>
        <dbReference type="SAM" id="MobiDB-lite"/>
    </source>
</evidence>
<accession>A0ABD1VYN8</accession>
<evidence type="ECO:0000313" key="3">
    <source>
        <dbReference type="Proteomes" id="UP001604336"/>
    </source>
</evidence>
<evidence type="ECO:0000313" key="2">
    <source>
        <dbReference type="EMBL" id="KAL2542422.1"/>
    </source>
</evidence>
<proteinExistence type="predicted"/>
<organism evidence="2 3">
    <name type="scientific">Abeliophyllum distichum</name>
    <dbReference type="NCBI Taxonomy" id="126358"/>
    <lineage>
        <taxon>Eukaryota</taxon>
        <taxon>Viridiplantae</taxon>
        <taxon>Streptophyta</taxon>
        <taxon>Embryophyta</taxon>
        <taxon>Tracheophyta</taxon>
        <taxon>Spermatophyta</taxon>
        <taxon>Magnoliopsida</taxon>
        <taxon>eudicotyledons</taxon>
        <taxon>Gunneridae</taxon>
        <taxon>Pentapetalae</taxon>
        <taxon>asterids</taxon>
        <taxon>lamiids</taxon>
        <taxon>Lamiales</taxon>
        <taxon>Oleaceae</taxon>
        <taxon>Forsythieae</taxon>
        <taxon>Abeliophyllum</taxon>
    </lineage>
</organism>
<sequence length="177" mass="20743">MNDENVEDDTYEKYEDDETSSEINEDDGDDDEDQLYHDTLPFKRRGISRDINLEKVWQVNGKRPLTIAFDNVEHKMQQIGNKVKYFTLLVGNQDRFTVPPCYLSWTEVPEQQRAQLRSIIESYFDLQGDRSPDEYRPVCADVDHLAADRYRDYKLKAHSHLKAYGPSRPYGELSAED</sequence>
<name>A0ABD1VYN8_9LAMI</name>
<dbReference type="EMBL" id="JBFOLK010000001">
    <property type="protein sequence ID" value="KAL2542422.1"/>
    <property type="molecule type" value="Genomic_DNA"/>
</dbReference>
<reference evidence="3" key="1">
    <citation type="submission" date="2024-07" db="EMBL/GenBank/DDBJ databases">
        <title>Two chromosome-level genome assemblies of Korean endemic species Abeliophyllum distichum and Forsythia ovata (Oleaceae).</title>
        <authorList>
            <person name="Jang H."/>
        </authorList>
    </citation>
    <scope>NUCLEOTIDE SEQUENCE [LARGE SCALE GENOMIC DNA]</scope>
</reference>
<comment type="caution">
    <text evidence="2">The sequence shown here is derived from an EMBL/GenBank/DDBJ whole genome shotgun (WGS) entry which is preliminary data.</text>
</comment>
<protein>
    <submittedName>
        <fullName evidence="2">Uncharacterized protein</fullName>
    </submittedName>
</protein>
<dbReference type="AlphaFoldDB" id="A0ABD1VYN8"/>